<accession>A0A0A8Z761</accession>
<proteinExistence type="predicted"/>
<reference evidence="1" key="1">
    <citation type="submission" date="2014-09" db="EMBL/GenBank/DDBJ databases">
        <authorList>
            <person name="Magalhaes I.L.F."/>
            <person name="Oliveira U."/>
            <person name="Santos F.R."/>
            <person name="Vidigal T.H.D.A."/>
            <person name="Brescovit A.D."/>
            <person name="Santos A.J."/>
        </authorList>
    </citation>
    <scope>NUCLEOTIDE SEQUENCE</scope>
    <source>
        <tissue evidence="1">Shoot tissue taken approximately 20 cm above the soil surface</tissue>
    </source>
</reference>
<evidence type="ECO:0000313" key="1">
    <source>
        <dbReference type="EMBL" id="JAD35254.1"/>
    </source>
</evidence>
<protein>
    <submittedName>
        <fullName evidence="1">Uncharacterized protein</fullName>
    </submittedName>
</protein>
<dbReference type="AlphaFoldDB" id="A0A0A8Z761"/>
<sequence>MCEKSLVLFRTEGLCSFNTFQFF</sequence>
<dbReference type="EMBL" id="GBRH01262641">
    <property type="protein sequence ID" value="JAD35254.1"/>
    <property type="molecule type" value="Transcribed_RNA"/>
</dbReference>
<organism evidence="1">
    <name type="scientific">Arundo donax</name>
    <name type="common">Giant reed</name>
    <name type="synonym">Donax arundinaceus</name>
    <dbReference type="NCBI Taxonomy" id="35708"/>
    <lineage>
        <taxon>Eukaryota</taxon>
        <taxon>Viridiplantae</taxon>
        <taxon>Streptophyta</taxon>
        <taxon>Embryophyta</taxon>
        <taxon>Tracheophyta</taxon>
        <taxon>Spermatophyta</taxon>
        <taxon>Magnoliopsida</taxon>
        <taxon>Liliopsida</taxon>
        <taxon>Poales</taxon>
        <taxon>Poaceae</taxon>
        <taxon>PACMAD clade</taxon>
        <taxon>Arundinoideae</taxon>
        <taxon>Arundineae</taxon>
        <taxon>Arundo</taxon>
    </lineage>
</organism>
<reference evidence="1" key="2">
    <citation type="journal article" date="2015" name="Data Brief">
        <title>Shoot transcriptome of the giant reed, Arundo donax.</title>
        <authorList>
            <person name="Barrero R.A."/>
            <person name="Guerrero F.D."/>
            <person name="Moolhuijzen P."/>
            <person name="Goolsby J.A."/>
            <person name="Tidwell J."/>
            <person name="Bellgard S.E."/>
            <person name="Bellgard M.I."/>
        </authorList>
    </citation>
    <scope>NUCLEOTIDE SEQUENCE</scope>
    <source>
        <tissue evidence="1">Shoot tissue taken approximately 20 cm above the soil surface</tissue>
    </source>
</reference>
<name>A0A0A8Z761_ARUDO</name>